<dbReference type="RefSeq" id="WP_068222622.1">
    <property type="nucleotide sequence ID" value="NZ_LRPC01000028.1"/>
</dbReference>
<dbReference type="EMBL" id="LRPC01000028">
    <property type="protein sequence ID" value="KYG73777.1"/>
    <property type="molecule type" value="Genomic_DNA"/>
</dbReference>
<dbReference type="Proteomes" id="UP000075606">
    <property type="component" value="Unassembled WGS sequence"/>
</dbReference>
<dbReference type="OrthoDB" id="982927at2"/>
<name>A0A150X4X2_9BACT</name>
<evidence type="ECO:0000313" key="1">
    <source>
        <dbReference type="EMBL" id="KYG73777.1"/>
    </source>
</evidence>
<comment type="caution">
    <text evidence="1">The sequence shown here is derived from an EMBL/GenBank/DDBJ whole genome shotgun (WGS) entry which is preliminary data.</text>
</comment>
<organism evidence="1 2">
    <name type="scientific">Roseivirga spongicola</name>
    <dbReference type="NCBI Taxonomy" id="333140"/>
    <lineage>
        <taxon>Bacteria</taxon>
        <taxon>Pseudomonadati</taxon>
        <taxon>Bacteroidota</taxon>
        <taxon>Cytophagia</taxon>
        <taxon>Cytophagales</taxon>
        <taxon>Roseivirgaceae</taxon>
        <taxon>Roseivirga</taxon>
    </lineage>
</organism>
<reference evidence="1 2" key="1">
    <citation type="submission" date="2016-01" db="EMBL/GenBank/DDBJ databases">
        <title>Genome sequencing of Roseivirga spongicola UST030701-084.</title>
        <authorList>
            <person name="Selvaratnam C."/>
            <person name="Thevarajoo S."/>
            <person name="Goh K.M."/>
            <person name="Ee R."/>
            <person name="Chan K.-G."/>
            <person name="Chong C.S."/>
        </authorList>
    </citation>
    <scope>NUCLEOTIDE SEQUENCE [LARGE SCALE GENOMIC DNA]</scope>
    <source>
        <strain evidence="1 2">UST030701-084</strain>
    </source>
</reference>
<protein>
    <submittedName>
        <fullName evidence="1">Uncharacterized protein</fullName>
    </submittedName>
</protein>
<sequence>MKSLKKSVFTAILFLAYGWVLLGSNVVFANPDRPVSDFPVEGENYSVLSADYFFAARQSQSSISINFGSQFRETDGIDKLNHTTLLATNDLIISEFRQQNADAVNRLIEYRKADRLYPHHYFW</sequence>
<gene>
    <name evidence="1" type="ORF">AWW68_13945</name>
</gene>
<accession>A0A150X4X2</accession>
<keyword evidence="2" id="KW-1185">Reference proteome</keyword>
<proteinExistence type="predicted"/>
<dbReference type="AlphaFoldDB" id="A0A150X4X2"/>
<dbReference type="STRING" id="333140.AWW68_13945"/>
<evidence type="ECO:0000313" key="2">
    <source>
        <dbReference type="Proteomes" id="UP000075606"/>
    </source>
</evidence>